<accession>A0ABQ9ENF4</accession>
<keyword evidence="2" id="KW-1185">Reference proteome</keyword>
<organism evidence="1 2">
    <name type="scientific">Tegillarca granosa</name>
    <name type="common">Malaysian cockle</name>
    <name type="synonym">Anadara granosa</name>
    <dbReference type="NCBI Taxonomy" id="220873"/>
    <lineage>
        <taxon>Eukaryota</taxon>
        <taxon>Metazoa</taxon>
        <taxon>Spiralia</taxon>
        <taxon>Lophotrochozoa</taxon>
        <taxon>Mollusca</taxon>
        <taxon>Bivalvia</taxon>
        <taxon>Autobranchia</taxon>
        <taxon>Pteriomorphia</taxon>
        <taxon>Arcoida</taxon>
        <taxon>Arcoidea</taxon>
        <taxon>Arcidae</taxon>
        <taxon>Tegillarca</taxon>
    </lineage>
</organism>
<sequence>MRKCLQFESFWEFFSQRNMDDRQLEDRDQLIFIYFHFGLTYKEIQEMLEIKHGVVLSLRQLKRKLALMRLFRRKYYSDIEDVAMLFNANRKHPANFMDIDLKNLRRRPVWCKRANSLWHGDSYDKLKPYGSASMDALMGIPDT</sequence>
<gene>
    <name evidence="1" type="ORF">KUTeg_015661</name>
</gene>
<evidence type="ECO:0000313" key="1">
    <source>
        <dbReference type="EMBL" id="KAJ8306786.1"/>
    </source>
</evidence>
<evidence type="ECO:0008006" key="3">
    <source>
        <dbReference type="Google" id="ProtNLM"/>
    </source>
</evidence>
<dbReference type="PANTHER" id="PTHR46791:SF13">
    <property type="entry name" value="CLR5 DOMAIN-CONTAINING PROTEIN"/>
    <property type="match status" value="1"/>
</dbReference>
<name>A0ABQ9ENF4_TEGGR</name>
<protein>
    <recommendedName>
        <fullName evidence="3">RNA polymerase sigma-70 region 4 domain-containing protein</fullName>
    </recommendedName>
</protein>
<reference evidence="1 2" key="1">
    <citation type="submission" date="2022-12" db="EMBL/GenBank/DDBJ databases">
        <title>Chromosome-level genome of Tegillarca granosa.</title>
        <authorList>
            <person name="Kim J."/>
        </authorList>
    </citation>
    <scope>NUCLEOTIDE SEQUENCE [LARGE SCALE GENOMIC DNA]</scope>
    <source>
        <strain evidence="1">Teg-2019</strain>
        <tissue evidence="1">Adductor muscle</tissue>
    </source>
</reference>
<proteinExistence type="predicted"/>
<evidence type="ECO:0000313" key="2">
    <source>
        <dbReference type="Proteomes" id="UP001217089"/>
    </source>
</evidence>
<dbReference type="PANTHER" id="PTHR46791">
    <property type="entry name" value="EXPRESSED PROTEIN"/>
    <property type="match status" value="1"/>
</dbReference>
<comment type="caution">
    <text evidence="1">The sequence shown here is derived from an EMBL/GenBank/DDBJ whole genome shotgun (WGS) entry which is preliminary data.</text>
</comment>
<dbReference type="EMBL" id="JARBDR010000796">
    <property type="protein sequence ID" value="KAJ8306786.1"/>
    <property type="molecule type" value="Genomic_DNA"/>
</dbReference>
<dbReference type="Proteomes" id="UP001217089">
    <property type="component" value="Unassembled WGS sequence"/>
</dbReference>